<dbReference type="InterPro" id="IPR036046">
    <property type="entry name" value="Acylphosphatase-like_dom_sf"/>
</dbReference>
<dbReference type="GO" id="GO:0009882">
    <property type="term" value="F:blue light photoreceptor activity"/>
    <property type="evidence" value="ECO:0007669"/>
    <property type="project" value="InterPro"/>
</dbReference>
<reference evidence="3" key="1">
    <citation type="journal article" date="2020" name="Microbiol. Resour. Announc.">
        <title>Draft Genome Sequences of Thiorhodococcus mannitoliphagus and Thiorhodococcus minor, Purple Sulfur Photosynthetic Bacteria in the Gammaproteobacterial Family Chromatiaceae.</title>
        <authorList>
            <person name="Aviles F.A."/>
            <person name="Meyer T.E."/>
            <person name="Kyndt J.A."/>
        </authorList>
    </citation>
    <scope>NUCLEOTIDE SEQUENCE [LARGE SCALE GENOMIC DNA]</scope>
    <source>
        <strain evidence="3">DSM 18266</strain>
    </source>
</reference>
<comment type="caution">
    <text evidence="2">The sequence shown here is derived from an EMBL/GenBank/DDBJ whole genome shotgun (WGS) entry which is preliminary data.</text>
</comment>
<dbReference type="InterPro" id="IPR007024">
    <property type="entry name" value="BLUF_domain"/>
</dbReference>
<protein>
    <submittedName>
        <fullName evidence="2">BLUF domain-containing protein</fullName>
    </submittedName>
</protein>
<dbReference type="SUPFAM" id="SSF54975">
    <property type="entry name" value="Acylphosphatase/BLUF domain-like"/>
    <property type="match status" value="1"/>
</dbReference>
<dbReference type="Proteomes" id="UP000471640">
    <property type="component" value="Unassembled WGS sequence"/>
</dbReference>
<evidence type="ECO:0000313" key="2">
    <source>
        <dbReference type="EMBL" id="NEX19483.1"/>
    </source>
</evidence>
<evidence type="ECO:0000313" key="3">
    <source>
        <dbReference type="Proteomes" id="UP000471640"/>
    </source>
</evidence>
<dbReference type="RefSeq" id="WP_164652384.1">
    <property type="nucleotide sequence ID" value="NZ_JAAIJR010000010.1"/>
</dbReference>
<dbReference type="PROSITE" id="PS50925">
    <property type="entry name" value="BLUF"/>
    <property type="match status" value="1"/>
</dbReference>
<dbReference type="Pfam" id="PF04940">
    <property type="entry name" value="BLUF"/>
    <property type="match status" value="1"/>
</dbReference>
<accession>A0A6P1DQQ2</accession>
<dbReference type="AlphaFoldDB" id="A0A6P1DQQ2"/>
<organism evidence="2 3">
    <name type="scientific">Thiorhodococcus mannitoliphagus</name>
    <dbReference type="NCBI Taxonomy" id="329406"/>
    <lineage>
        <taxon>Bacteria</taxon>
        <taxon>Pseudomonadati</taxon>
        <taxon>Pseudomonadota</taxon>
        <taxon>Gammaproteobacteria</taxon>
        <taxon>Chromatiales</taxon>
        <taxon>Chromatiaceae</taxon>
        <taxon>Thiorhodococcus</taxon>
    </lineage>
</organism>
<keyword evidence="3" id="KW-1185">Reference proteome</keyword>
<reference evidence="2 3" key="2">
    <citation type="submission" date="2020-02" db="EMBL/GenBank/DDBJ databases">
        <title>Genome sequences of Thiorhodococcus mannitoliphagus and Thiorhodococcus minor, purple sulfur photosynthetic bacteria in the gammaproteobacterial family, Chromatiaceae.</title>
        <authorList>
            <person name="Aviles F.A."/>
            <person name="Meyer T.E."/>
            <person name="Kyndt J.A."/>
        </authorList>
    </citation>
    <scope>NUCLEOTIDE SEQUENCE [LARGE SCALE GENOMIC DNA]</scope>
    <source>
        <strain evidence="2 3">DSM 18266</strain>
    </source>
</reference>
<sequence>MTGAALDVLRTQFVSYNRSTGRTGCLLYQDGLFMQMLEGQREVVTASDGQGQERTASP</sequence>
<name>A0A6P1DQQ2_9GAMM</name>
<feature type="domain" description="BLUF" evidence="1">
    <location>
        <begin position="1"/>
        <end position="58"/>
    </location>
</feature>
<gene>
    <name evidence="2" type="ORF">G3480_03995</name>
</gene>
<proteinExistence type="predicted"/>
<dbReference type="EMBL" id="JAAIJR010000010">
    <property type="protein sequence ID" value="NEX19483.1"/>
    <property type="molecule type" value="Genomic_DNA"/>
</dbReference>
<dbReference type="GO" id="GO:0071949">
    <property type="term" value="F:FAD binding"/>
    <property type="evidence" value="ECO:0007669"/>
    <property type="project" value="InterPro"/>
</dbReference>
<dbReference type="Gene3D" id="3.30.70.100">
    <property type="match status" value="1"/>
</dbReference>
<evidence type="ECO:0000259" key="1">
    <source>
        <dbReference type="PROSITE" id="PS50925"/>
    </source>
</evidence>